<evidence type="ECO:0000313" key="3">
    <source>
        <dbReference type="Proteomes" id="UP000568888"/>
    </source>
</evidence>
<dbReference type="EMBL" id="BLXY01000014">
    <property type="protein sequence ID" value="GFO65968.1"/>
    <property type="molecule type" value="Genomic_DNA"/>
</dbReference>
<dbReference type="Proteomes" id="UP000568888">
    <property type="component" value="Unassembled WGS sequence"/>
</dbReference>
<reference evidence="3" key="1">
    <citation type="submission" date="2020-06" db="EMBL/GenBank/DDBJ databases">
        <title>Draft genomic sequecing of Geomonas sp. Red736.</title>
        <authorList>
            <person name="Itoh H."/>
            <person name="Xu Z.X."/>
            <person name="Ushijima N."/>
            <person name="Masuda Y."/>
            <person name="Shiratori Y."/>
            <person name="Senoo K."/>
        </authorList>
    </citation>
    <scope>NUCLEOTIDE SEQUENCE [LARGE SCALE GENOMIC DNA]</scope>
    <source>
        <strain evidence="3">Red736</strain>
    </source>
</reference>
<protein>
    <recommendedName>
        <fullName evidence="4">SnoaL-like domain-containing protein</fullName>
    </recommendedName>
</protein>
<name>A0A6V8N0E7_9BACT</name>
<proteinExistence type="predicted"/>
<feature type="signal peptide" evidence="1">
    <location>
        <begin position="1"/>
        <end position="23"/>
    </location>
</feature>
<organism evidence="2 3">
    <name type="scientific">Geomonas paludis</name>
    <dbReference type="NCBI Taxonomy" id="2740185"/>
    <lineage>
        <taxon>Bacteria</taxon>
        <taxon>Pseudomonadati</taxon>
        <taxon>Thermodesulfobacteriota</taxon>
        <taxon>Desulfuromonadia</taxon>
        <taxon>Geobacterales</taxon>
        <taxon>Geobacteraceae</taxon>
        <taxon>Geomonas</taxon>
    </lineage>
</organism>
<evidence type="ECO:0000313" key="2">
    <source>
        <dbReference type="EMBL" id="GFO65968.1"/>
    </source>
</evidence>
<dbReference type="AlphaFoldDB" id="A0A6V8N0E7"/>
<evidence type="ECO:0008006" key="4">
    <source>
        <dbReference type="Google" id="ProtNLM"/>
    </source>
</evidence>
<accession>A0A6V8N0E7</accession>
<sequence>MPVLRPLLILILLIAIAAAPSQGARRGAPAQDSSSASEAEVLKNFETILDLWRDGRFDELYQHTNGGRDGREKFANRLASAPRKPACCWEKIQEARVSLKSGKSAVVQARLGFEASTPGTEFVTKSIHLKREGSGWSIAQSEIYSLADLTSKKRRYKYLPIQPKK</sequence>
<comment type="caution">
    <text evidence="2">The sequence shown here is derived from an EMBL/GenBank/DDBJ whole genome shotgun (WGS) entry which is preliminary data.</text>
</comment>
<dbReference type="RefSeq" id="WP_183350514.1">
    <property type="nucleotide sequence ID" value="NZ_BLXY01000014.1"/>
</dbReference>
<gene>
    <name evidence="2" type="ORF">GMPD_38870</name>
</gene>
<feature type="chain" id="PRO_5028263472" description="SnoaL-like domain-containing protein" evidence="1">
    <location>
        <begin position="24"/>
        <end position="165"/>
    </location>
</feature>
<evidence type="ECO:0000256" key="1">
    <source>
        <dbReference type="SAM" id="SignalP"/>
    </source>
</evidence>
<keyword evidence="1" id="KW-0732">Signal</keyword>